<feature type="region of interest" description="Disordered" evidence="1">
    <location>
        <begin position="47"/>
        <end position="77"/>
    </location>
</feature>
<dbReference type="Gramene" id="KOM55492">
    <property type="protein sequence ID" value="KOM55492"/>
    <property type="gene ID" value="LR48_Vigan10g138400"/>
</dbReference>
<reference evidence="4" key="1">
    <citation type="journal article" date="2015" name="Proc. Natl. Acad. Sci. U.S.A.">
        <title>Genome sequencing of adzuki bean (Vigna angularis) provides insight into high starch and low fat accumulation and domestication.</title>
        <authorList>
            <person name="Yang K."/>
            <person name="Tian Z."/>
            <person name="Chen C."/>
            <person name="Luo L."/>
            <person name="Zhao B."/>
            <person name="Wang Z."/>
            <person name="Yu L."/>
            <person name="Li Y."/>
            <person name="Sun Y."/>
            <person name="Li W."/>
            <person name="Chen Y."/>
            <person name="Li Y."/>
            <person name="Zhang Y."/>
            <person name="Ai D."/>
            <person name="Zhao J."/>
            <person name="Shang C."/>
            <person name="Ma Y."/>
            <person name="Wu B."/>
            <person name="Wang M."/>
            <person name="Gao L."/>
            <person name="Sun D."/>
            <person name="Zhang P."/>
            <person name="Guo F."/>
            <person name="Wang W."/>
            <person name="Li Y."/>
            <person name="Wang J."/>
            <person name="Varshney R.K."/>
            <person name="Wang J."/>
            <person name="Ling H.Q."/>
            <person name="Wan P."/>
        </authorList>
    </citation>
    <scope>NUCLEOTIDE SEQUENCE</scope>
    <source>
        <strain evidence="4">cv. Jingnong 6</strain>
    </source>
</reference>
<feature type="compositionally biased region" description="Basic and acidic residues" evidence="1">
    <location>
        <begin position="47"/>
        <end position="56"/>
    </location>
</feature>
<feature type="signal peptide" evidence="2">
    <location>
        <begin position="1"/>
        <end position="28"/>
    </location>
</feature>
<dbReference type="Pfam" id="PF21529">
    <property type="entry name" value="GLV1-2"/>
    <property type="match status" value="1"/>
</dbReference>
<dbReference type="Proteomes" id="UP000053144">
    <property type="component" value="Chromosome 10"/>
</dbReference>
<protein>
    <submittedName>
        <fullName evidence="3">Uncharacterized protein</fullName>
    </submittedName>
</protein>
<organism evidence="3 4">
    <name type="scientific">Phaseolus angularis</name>
    <name type="common">Azuki bean</name>
    <name type="synonym">Vigna angularis</name>
    <dbReference type="NCBI Taxonomy" id="3914"/>
    <lineage>
        <taxon>Eukaryota</taxon>
        <taxon>Viridiplantae</taxon>
        <taxon>Streptophyta</taxon>
        <taxon>Embryophyta</taxon>
        <taxon>Tracheophyta</taxon>
        <taxon>Spermatophyta</taxon>
        <taxon>Magnoliopsida</taxon>
        <taxon>eudicotyledons</taxon>
        <taxon>Gunneridae</taxon>
        <taxon>Pentapetalae</taxon>
        <taxon>rosids</taxon>
        <taxon>fabids</taxon>
        <taxon>Fabales</taxon>
        <taxon>Fabaceae</taxon>
        <taxon>Papilionoideae</taxon>
        <taxon>50 kb inversion clade</taxon>
        <taxon>NPAAA clade</taxon>
        <taxon>indigoferoid/millettioid clade</taxon>
        <taxon>Phaseoleae</taxon>
        <taxon>Vigna</taxon>
    </lineage>
</organism>
<evidence type="ECO:0000256" key="2">
    <source>
        <dbReference type="SAM" id="SignalP"/>
    </source>
</evidence>
<evidence type="ECO:0000313" key="4">
    <source>
        <dbReference type="Proteomes" id="UP000053144"/>
    </source>
</evidence>
<evidence type="ECO:0000256" key="1">
    <source>
        <dbReference type="SAM" id="MobiDB-lite"/>
    </source>
</evidence>
<dbReference type="EMBL" id="CM003380">
    <property type="protein sequence ID" value="KOM55492.1"/>
    <property type="molecule type" value="Genomic_DNA"/>
</dbReference>
<feature type="chain" id="PRO_5005596756" evidence="2">
    <location>
        <begin position="29"/>
        <end position="77"/>
    </location>
</feature>
<keyword evidence="2" id="KW-0732">Signal</keyword>
<accession>A0A0L9VKT3</accession>
<sequence length="77" mass="8692">MKPLSKLFLLIAFMVIFYFSSSSNGVHAKGLRTNPFGVHATHLGHDNLEKEQKLKDDEEDLVSVDYKPPTDDPPIHN</sequence>
<gene>
    <name evidence="3" type="ORF">LR48_Vigan10g138400</name>
</gene>
<dbReference type="InterPro" id="IPR049306">
    <property type="entry name" value="GLV1-2"/>
</dbReference>
<dbReference type="AlphaFoldDB" id="A0A0L9VKT3"/>
<feature type="compositionally biased region" description="Basic and acidic residues" evidence="1">
    <location>
        <begin position="68"/>
        <end position="77"/>
    </location>
</feature>
<evidence type="ECO:0000313" key="3">
    <source>
        <dbReference type="EMBL" id="KOM55492.1"/>
    </source>
</evidence>
<dbReference type="OMA" id="FGVHATH"/>
<name>A0A0L9VKT3_PHAAN</name>
<proteinExistence type="predicted"/>